<organism evidence="2 3">
    <name type="scientific">Allocoleopsis franciscana PCC 7113</name>
    <dbReference type="NCBI Taxonomy" id="1173027"/>
    <lineage>
        <taxon>Bacteria</taxon>
        <taxon>Bacillati</taxon>
        <taxon>Cyanobacteriota</taxon>
        <taxon>Cyanophyceae</taxon>
        <taxon>Coleofasciculales</taxon>
        <taxon>Coleofasciculaceae</taxon>
        <taxon>Allocoleopsis</taxon>
        <taxon>Allocoleopsis franciscana</taxon>
    </lineage>
</organism>
<dbReference type="EMBL" id="CP003630">
    <property type="protein sequence ID" value="AFZ20391.1"/>
    <property type="molecule type" value="Genomic_DNA"/>
</dbReference>
<evidence type="ECO:0000313" key="2">
    <source>
        <dbReference type="EMBL" id="AFZ20391.1"/>
    </source>
</evidence>
<dbReference type="RefSeq" id="WP_015184526.1">
    <property type="nucleotide sequence ID" value="NC_019738.1"/>
</dbReference>
<sequence length="105" mass="11865">MAKIQVSQPINTNDEQSLYTENLMLYTELSSTETENLNEGHVLSFPESEIENKYTLTEESGKPTASNSEESFSPALRQTQRAENNVVVSQYRARQVRRCGGLSDF</sequence>
<protein>
    <submittedName>
        <fullName evidence="2">Uncharacterized protein</fullName>
    </submittedName>
</protein>
<keyword evidence="3" id="KW-1185">Reference proteome</keyword>
<dbReference type="AlphaFoldDB" id="K9WKP6"/>
<feature type="region of interest" description="Disordered" evidence="1">
    <location>
        <begin position="56"/>
        <end position="84"/>
    </location>
</feature>
<dbReference type="Proteomes" id="UP000010471">
    <property type="component" value="Chromosome"/>
</dbReference>
<dbReference type="KEGG" id="mic:Mic7113_4718"/>
<accession>K9WKP6</accession>
<evidence type="ECO:0000256" key="1">
    <source>
        <dbReference type="SAM" id="MobiDB-lite"/>
    </source>
</evidence>
<proteinExistence type="predicted"/>
<gene>
    <name evidence="2" type="ORF">Mic7113_4718</name>
</gene>
<reference evidence="2 3" key="1">
    <citation type="submission" date="2012-06" db="EMBL/GenBank/DDBJ databases">
        <title>Finished chromosome of genome of Microcoleus sp. PCC 7113.</title>
        <authorList>
            <consortium name="US DOE Joint Genome Institute"/>
            <person name="Gugger M."/>
            <person name="Coursin T."/>
            <person name="Rippka R."/>
            <person name="Tandeau De Marsac N."/>
            <person name="Huntemann M."/>
            <person name="Wei C.-L."/>
            <person name="Han J."/>
            <person name="Detter J.C."/>
            <person name="Han C."/>
            <person name="Tapia R."/>
            <person name="Chen A."/>
            <person name="Kyrpides N."/>
            <person name="Mavromatis K."/>
            <person name="Markowitz V."/>
            <person name="Szeto E."/>
            <person name="Ivanova N."/>
            <person name="Pagani I."/>
            <person name="Pati A."/>
            <person name="Goodwin L."/>
            <person name="Nordberg H.P."/>
            <person name="Cantor M.N."/>
            <person name="Hua S.X."/>
            <person name="Woyke T."/>
            <person name="Kerfeld C.A."/>
        </authorList>
    </citation>
    <scope>NUCLEOTIDE SEQUENCE [LARGE SCALE GENOMIC DNA]</scope>
    <source>
        <strain evidence="2 3">PCC 7113</strain>
    </source>
</reference>
<name>K9WKP6_9CYAN</name>
<evidence type="ECO:0000313" key="3">
    <source>
        <dbReference type="Proteomes" id="UP000010471"/>
    </source>
</evidence>
<dbReference type="HOGENOM" id="CLU_2233441_0_0_3"/>